<evidence type="ECO:0000256" key="3">
    <source>
        <dbReference type="ARBA" id="ARBA00023002"/>
    </source>
</evidence>
<comment type="similarity">
    <text evidence="1">Belongs to the short-chain dehydrogenases/reductases (SDR) family.</text>
</comment>
<dbReference type="AlphaFoldDB" id="A0A2I2GGP3"/>
<evidence type="ECO:0000256" key="1">
    <source>
        <dbReference type="ARBA" id="ARBA00006484"/>
    </source>
</evidence>
<name>A0A2I2GGP3_9EURO</name>
<comment type="caution">
    <text evidence="4">The sequence shown here is derived from an EMBL/GenBank/DDBJ whole genome shotgun (WGS) entry which is preliminary data.</text>
</comment>
<dbReference type="Pfam" id="PF13561">
    <property type="entry name" value="adh_short_C2"/>
    <property type="match status" value="1"/>
</dbReference>
<dbReference type="GeneID" id="36559779"/>
<dbReference type="PANTHER" id="PTHR24321:SF8">
    <property type="entry name" value="ESTRADIOL 17-BETA-DEHYDROGENASE 8-RELATED"/>
    <property type="match status" value="1"/>
</dbReference>
<dbReference type="InterPro" id="IPR002347">
    <property type="entry name" value="SDR_fam"/>
</dbReference>
<dbReference type="RefSeq" id="XP_024707348.1">
    <property type="nucleotide sequence ID" value="XM_024852081.1"/>
</dbReference>
<keyword evidence="3" id="KW-0560">Oxidoreductase</keyword>
<dbReference type="SUPFAM" id="SSF51735">
    <property type="entry name" value="NAD(P)-binding Rossmann-fold domains"/>
    <property type="match status" value="1"/>
</dbReference>
<dbReference type="Proteomes" id="UP000234275">
    <property type="component" value="Unassembled WGS sequence"/>
</dbReference>
<accession>A0A2I2GGP3</accession>
<proteinExistence type="inferred from homology"/>
<evidence type="ECO:0000313" key="5">
    <source>
        <dbReference type="Proteomes" id="UP000234275"/>
    </source>
</evidence>
<dbReference type="PANTHER" id="PTHR24321">
    <property type="entry name" value="DEHYDROGENASES, SHORT CHAIN"/>
    <property type="match status" value="1"/>
</dbReference>
<dbReference type="PRINTS" id="PR00081">
    <property type="entry name" value="GDHRDH"/>
</dbReference>
<keyword evidence="2" id="KW-0521">NADP</keyword>
<dbReference type="Gene3D" id="3.40.50.720">
    <property type="entry name" value="NAD(P)-binding Rossmann-like Domain"/>
    <property type="match status" value="1"/>
</dbReference>
<sequence>MASMASRIFAITGGASGMGAATARLLAHRGAGAVAVGDLSTQHFTDLKNSIKKINPSTEVHCSSLDVTSSSAVDKWVQTIVSTFGDLHGAANVAGIPQAAGVRQAPNILEEAEDAWKKILSVNLDGVFYSTKAQVRAMKDGQKGDRSIVNVASVASQMHAPDVFAYGTSKGACAHFTACVAKDTAPFGIRVNTVSPGATMTPMLGKFMPEAKTDEQLKESWKKWGLDIIGPDDVARTIVWLLSEDSRPVYGANINVGAGIP</sequence>
<dbReference type="GO" id="GO:0016491">
    <property type="term" value="F:oxidoreductase activity"/>
    <property type="evidence" value="ECO:0007669"/>
    <property type="project" value="UniProtKB-KW"/>
</dbReference>
<evidence type="ECO:0000313" key="4">
    <source>
        <dbReference type="EMBL" id="PLB52046.1"/>
    </source>
</evidence>
<dbReference type="STRING" id="1392250.A0A2I2GGP3"/>
<dbReference type="OrthoDB" id="1669814at2759"/>
<dbReference type="FunFam" id="3.40.50.720:FF:000084">
    <property type="entry name" value="Short-chain dehydrogenase reductase"/>
    <property type="match status" value="1"/>
</dbReference>
<reference evidence="4 5" key="1">
    <citation type="submission" date="2016-12" db="EMBL/GenBank/DDBJ databases">
        <title>The genomes of Aspergillus section Nigri reveals drivers in fungal speciation.</title>
        <authorList>
            <consortium name="DOE Joint Genome Institute"/>
            <person name="Vesth T.C."/>
            <person name="Nybo J."/>
            <person name="Theobald S."/>
            <person name="Brandl J."/>
            <person name="Frisvad J.C."/>
            <person name="Nielsen K.F."/>
            <person name="Lyhne E.K."/>
            <person name="Kogle M.E."/>
            <person name="Kuo A."/>
            <person name="Riley R."/>
            <person name="Clum A."/>
            <person name="Nolan M."/>
            <person name="Lipzen A."/>
            <person name="Salamov A."/>
            <person name="Henrissat B."/>
            <person name="Wiebenga A."/>
            <person name="De Vries R.P."/>
            <person name="Grigoriev I.V."/>
            <person name="Mortensen U.H."/>
            <person name="Andersen M.R."/>
            <person name="Baker S.E."/>
        </authorList>
    </citation>
    <scope>NUCLEOTIDE SEQUENCE [LARGE SCALE GENOMIC DNA]</scope>
    <source>
        <strain evidence="4 5">IBT 23096</strain>
    </source>
</reference>
<keyword evidence="5" id="KW-1185">Reference proteome</keyword>
<dbReference type="CDD" id="cd05233">
    <property type="entry name" value="SDR_c"/>
    <property type="match status" value="1"/>
</dbReference>
<evidence type="ECO:0000256" key="2">
    <source>
        <dbReference type="ARBA" id="ARBA00022857"/>
    </source>
</evidence>
<protein>
    <submittedName>
        <fullName evidence="4">Short chain dehydrogenase/oxidoreductase CpoX2</fullName>
    </submittedName>
</protein>
<dbReference type="VEuPathDB" id="FungiDB:P170DRAFT_462117"/>
<dbReference type="InterPro" id="IPR036291">
    <property type="entry name" value="NAD(P)-bd_dom_sf"/>
</dbReference>
<organism evidence="4 5">
    <name type="scientific">Aspergillus steynii IBT 23096</name>
    <dbReference type="NCBI Taxonomy" id="1392250"/>
    <lineage>
        <taxon>Eukaryota</taxon>
        <taxon>Fungi</taxon>
        <taxon>Dikarya</taxon>
        <taxon>Ascomycota</taxon>
        <taxon>Pezizomycotina</taxon>
        <taxon>Eurotiomycetes</taxon>
        <taxon>Eurotiomycetidae</taxon>
        <taxon>Eurotiales</taxon>
        <taxon>Aspergillaceae</taxon>
        <taxon>Aspergillus</taxon>
        <taxon>Aspergillus subgen. Circumdati</taxon>
    </lineage>
</organism>
<gene>
    <name evidence="4" type="ORF">P170DRAFT_462117</name>
</gene>
<dbReference type="EMBL" id="MSFO01000002">
    <property type="protein sequence ID" value="PLB52046.1"/>
    <property type="molecule type" value="Genomic_DNA"/>
</dbReference>